<dbReference type="AlphaFoldDB" id="A0A265NB62"/>
<dbReference type="EMBL" id="NPMS01000003">
    <property type="protein sequence ID" value="OZU89025.1"/>
    <property type="molecule type" value="Genomic_DNA"/>
</dbReference>
<evidence type="ECO:0000313" key="1">
    <source>
        <dbReference type="EMBL" id="OZU89025.1"/>
    </source>
</evidence>
<gene>
    <name evidence="1" type="ORF">CIL03_08385</name>
</gene>
<evidence type="ECO:0000313" key="2">
    <source>
        <dbReference type="Proteomes" id="UP000216498"/>
    </source>
</evidence>
<name>A0A265NB62_9BACI</name>
<keyword evidence="2" id="KW-1185">Reference proteome</keyword>
<sequence>MTYYSNCSICKNVVDDGGLKNNQFVCHDCLDWVNEMEEIIIENMEKLKTNETSNALDHTEVIKNG</sequence>
<reference evidence="1 2" key="1">
    <citation type="submission" date="2017-08" db="EMBL/GenBank/DDBJ databases">
        <title>Virgibacillus indicus sp. nov. and Virgibacillus profoundi sp. nov, two moderately halophilic bacteria isolated from marine sediment by using the Microfluidic Streak Plate.</title>
        <authorList>
            <person name="Xu B."/>
            <person name="Hu B."/>
            <person name="Wang J."/>
            <person name="Zhu Y."/>
            <person name="Huang L."/>
            <person name="Du W."/>
            <person name="Huang Y."/>
        </authorList>
    </citation>
    <scope>NUCLEOTIDE SEQUENCE [LARGE SCALE GENOMIC DNA]</scope>
    <source>
        <strain evidence="1 2">IO3-P2-C2</strain>
    </source>
</reference>
<comment type="caution">
    <text evidence="1">The sequence shown here is derived from an EMBL/GenBank/DDBJ whole genome shotgun (WGS) entry which is preliminary data.</text>
</comment>
<proteinExistence type="predicted"/>
<protein>
    <recommendedName>
        <fullName evidence="3">Inhibitor of sigma-G Gin</fullName>
    </recommendedName>
</protein>
<organism evidence="1 2">
    <name type="scientific">Virgibacillus indicus</name>
    <dbReference type="NCBI Taxonomy" id="2024554"/>
    <lineage>
        <taxon>Bacteria</taxon>
        <taxon>Bacillati</taxon>
        <taxon>Bacillota</taxon>
        <taxon>Bacilli</taxon>
        <taxon>Bacillales</taxon>
        <taxon>Bacillaceae</taxon>
        <taxon>Virgibacillus</taxon>
    </lineage>
</organism>
<accession>A0A265NB62</accession>
<evidence type="ECO:0008006" key="3">
    <source>
        <dbReference type="Google" id="ProtNLM"/>
    </source>
</evidence>
<dbReference type="RefSeq" id="WP_094885383.1">
    <property type="nucleotide sequence ID" value="NZ_NPMS01000003.1"/>
</dbReference>
<dbReference type="Proteomes" id="UP000216498">
    <property type="component" value="Unassembled WGS sequence"/>
</dbReference>